<dbReference type="RefSeq" id="WP_057637691.1">
    <property type="nucleotide sequence ID" value="NZ_LDJM01000018.1"/>
</dbReference>
<dbReference type="PANTHER" id="PTHR30069:SF40">
    <property type="entry name" value="TONB-DEPENDENT RECEPTOR NMB0964-RELATED"/>
    <property type="match status" value="1"/>
</dbReference>
<evidence type="ECO:0000256" key="6">
    <source>
        <dbReference type="ARBA" id="ARBA00023136"/>
    </source>
</evidence>
<dbReference type="PANTHER" id="PTHR30069">
    <property type="entry name" value="TONB-DEPENDENT OUTER MEMBRANE RECEPTOR"/>
    <property type="match status" value="1"/>
</dbReference>
<dbReference type="PROSITE" id="PS52016">
    <property type="entry name" value="TONB_DEPENDENT_REC_3"/>
    <property type="match status" value="1"/>
</dbReference>
<keyword evidence="15" id="KW-1185">Reference proteome</keyword>
<evidence type="ECO:0000256" key="10">
    <source>
        <dbReference type="SAM" id="MobiDB-lite"/>
    </source>
</evidence>
<dbReference type="AlphaFoldDB" id="A0A0R0DGX4"/>
<dbReference type="OrthoDB" id="9795928at2"/>
<dbReference type="STRING" id="336566.ABB30_07530"/>
<comment type="similarity">
    <text evidence="8 9">Belongs to the TonB-dependent receptor family.</text>
</comment>
<evidence type="ECO:0000256" key="11">
    <source>
        <dbReference type="SAM" id="SignalP"/>
    </source>
</evidence>
<comment type="subcellular location">
    <subcellularLocation>
        <location evidence="1 8">Cell outer membrane</location>
        <topology evidence="1 8">Multi-pass membrane protein</topology>
    </subcellularLocation>
</comment>
<feature type="chain" id="PRO_5006395707" evidence="11">
    <location>
        <begin position="26"/>
        <end position="738"/>
    </location>
</feature>
<evidence type="ECO:0000313" key="14">
    <source>
        <dbReference type="EMBL" id="KRG77345.1"/>
    </source>
</evidence>
<feature type="signal peptide" evidence="11">
    <location>
        <begin position="1"/>
        <end position="25"/>
    </location>
</feature>
<sequence>MTSSPLPRHLLALSISSLLAPMALAQSTTSGHDHGDHLTELNAVKVTASPLAGDAESLARPVNVLAGEALDAAKGATLGETIGRLPGVHSASFGAGVGRPIIRGQDGPRVQVLNNGLANLDAASLSADHAGSVEPFLADQIEVLKGPATLLFGSGAMGGAVNLADGRIARELPERALSGRAELRGGSVNDERSGMFRLDGVANGNWVVHVDGLVRNTSDVRIPGPAQRAEAGHDDHDDHDDHDTHADHDHAQAFNGRLGNSALSTRAGGVGATWFGDSGYAGLALSTYRSDYGIPPGAHVHGEEGHDHGHDAHDDHDHHDEHEPRVRVDMVSNRAELRAGLTDPVGWLKGVHLRTAWTDYEHHELEDGQAVTRFANQGIETRLEAVQQTINGWDGAFGLQASNTRFRADGAEAFVPGTDTRSAGLFVLQEKRFGQLKLELGARYDHSKLRPHDAQPARDFDAFSASLGGIWTVSPQLDLRFGLDHTERAPAHEELYAAGEHIATGSIEIGNNQLGSERGQRVELGLHAHSDRVEFSAALYHTRFADYIYLAQTGLASHGTPVRAWTQNDATFSGAEAEATFHLAHGHSGDWDLRLFGDIVNAKLDGHGVREVDLDVPHGDHAHQHHAELANSGYLPRIAPARVGADLRWNLGNWRASVGATHHSRQDKVAANEEATAGYTLVNAQLAWRKDGSDGKAWEVFVDGRNLTDRLAREHTSQLRDYSVLPGRGVAFGIRAWF</sequence>
<keyword evidence="4 8" id="KW-0812">Transmembrane</keyword>
<gene>
    <name evidence="14" type="ORF">ABB30_07530</name>
</gene>
<feature type="region of interest" description="Disordered" evidence="10">
    <location>
        <begin position="218"/>
        <end position="248"/>
    </location>
</feature>
<dbReference type="InterPro" id="IPR036942">
    <property type="entry name" value="Beta-barrel_TonB_sf"/>
</dbReference>
<dbReference type="Gene3D" id="2.170.130.10">
    <property type="entry name" value="TonB-dependent receptor, plug domain"/>
    <property type="match status" value="1"/>
</dbReference>
<organism evidence="14 15">
    <name type="scientific">Stenotrophomonas ginsengisoli</name>
    <dbReference type="NCBI Taxonomy" id="336566"/>
    <lineage>
        <taxon>Bacteria</taxon>
        <taxon>Pseudomonadati</taxon>
        <taxon>Pseudomonadota</taxon>
        <taxon>Gammaproteobacteria</taxon>
        <taxon>Lysobacterales</taxon>
        <taxon>Lysobacteraceae</taxon>
        <taxon>Stenotrophomonas</taxon>
    </lineage>
</organism>
<keyword evidence="2 8" id="KW-0813">Transport</keyword>
<name>A0A0R0DGX4_9GAMM</name>
<feature type="compositionally biased region" description="Basic and acidic residues" evidence="10">
    <location>
        <begin position="300"/>
        <end position="324"/>
    </location>
</feature>
<dbReference type="GO" id="GO:0015344">
    <property type="term" value="F:siderophore uptake transmembrane transporter activity"/>
    <property type="evidence" value="ECO:0007669"/>
    <property type="project" value="TreeGrafter"/>
</dbReference>
<dbReference type="SUPFAM" id="SSF56935">
    <property type="entry name" value="Porins"/>
    <property type="match status" value="1"/>
</dbReference>
<evidence type="ECO:0000313" key="15">
    <source>
        <dbReference type="Proteomes" id="UP000050956"/>
    </source>
</evidence>
<dbReference type="Pfam" id="PF07715">
    <property type="entry name" value="Plug"/>
    <property type="match status" value="1"/>
</dbReference>
<keyword evidence="3 8" id="KW-1134">Transmembrane beta strand</keyword>
<evidence type="ECO:0000256" key="8">
    <source>
        <dbReference type="PROSITE-ProRule" id="PRU01360"/>
    </source>
</evidence>
<evidence type="ECO:0000256" key="5">
    <source>
        <dbReference type="ARBA" id="ARBA00023077"/>
    </source>
</evidence>
<feature type="domain" description="TonB-dependent receptor plug" evidence="13">
    <location>
        <begin position="56"/>
        <end position="160"/>
    </location>
</feature>
<dbReference type="PATRIC" id="fig|336566.3.peg.850"/>
<evidence type="ECO:0000259" key="13">
    <source>
        <dbReference type="Pfam" id="PF07715"/>
    </source>
</evidence>
<dbReference type="InterPro" id="IPR012910">
    <property type="entry name" value="Plug_dom"/>
</dbReference>
<comment type="caution">
    <text evidence="14">The sequence shown here is derived from an EMBL/GenBank/DDBJ whole genome shotgun (WGS) entry which is preliminary data.</text>
</comment>
<dbReference type="GO" id="GO:0009279">
    <property type="term" value="C:cell outer membrane"/>
    <property type="evidence" value="ECO:0007669"/>
    <property type="project" value="UniProtKB-SubCell"/>
</dbReference>
<dbReference type="InterPro" id="IPR037066">
    <property type="entry name" value="Plug_dom_sf"/>
</dbReference>
<evidence type="ECO:0000256" key="7">
    <source>
        <dbReference type="ARBA" id="ARBA00023237"/>
    </source>
</evidence>
<keyword evidence="5 9" id="KW-0798">TonB box</keyword>
<reference evidence="14 15" key="1">
    <citation type="submission" date="2015-05" db="EMBL/GenBank/DDBJ databases">
        <title>Genome sequencing and analysis of members of genus Stenotrophomonas.</title>
        <authorList>
            <person name="Patil P.P."/>
            <person name="Midha S."/>
            <person name="Patil P.B."/>
        </authorList>
    </citation>
    <scope>NUCLEOTIDE SEQUENCE [LARGE SCALE GENOMIC DNA]</scope>
    <source>
        <strain evidence="14 15">DSM 24757</strain>
    </source>
</reference>
<evidence type="ECO:0000259" key="12">
    <source>
        <dbReference type="Pfam" id="PF00593"/>
    </source>
</evidence>
<proteinExistence type="inferred from homology"/>
<evidence type="ECO:0000256" key="9">
    <source>
        <dbReference type="RuleBase" id="RU003357"/>
    </source>
</evidence>
<dbReference type="Gene3D" id="2.40.170.20">
    <property type="entry name" value="TonB-dependent receptor, beta-barrel domain"/>
    <property type="match status" value="1"/>
</dbReference>
<keyword evidence="6 8" id="KW-0472">Membrane</keyword>
<feature type="region of interest" description="Disordered" evidence="10">
    <location>
        <begin position="298"/>
        <end position="324"/>
    </location>
</feature>
<dbReference type="InterPro" id="IPR000531">
    <property type="entry name" value="Beta-barrel_TonB"/>
</dbReference>
<accession>A0A0R0DGX4</accession>
<dbReference type="GO" id="GO:0044718">
    <property type="term" value="P:siderophore transmembrane transport"/>
    <property type="evidence" value="ECO:0007669"/>
    <property type="project" value="TreeGrafter"/>
</dbReference>
<feature type="domain" description="TonB-dependent receptor-like beta-barrel" evidence="12">
    <location>
        <begin position="282"/>
        <end position="707"/>
    </location>
</feature>
<keyword evidence="7 8" id="KW-0998">Cell outer membrane</keyword>
<dbReference type="Pfam" id="PF00593">
    <property type="entry name" value="TonB_dep_Rec_b-barrel"/>
    <property type="match status" value="1"/>
</dbReference>
<dbReference type="InterPro" id="IPR039426">
    <property type="entry name" value="TonB-dep_rcpt-like"/>
</dbReference>
<evidence type="ECO:0000256" key="4">
    <source>
        <dbReference type="ARBA" id="ARBA00022692"/>
    </source>
</evidence>
<protein>
    <submittedName>
        <fullName evidence="14">Membrane protein</fullName>
    </submittedName>
</protein>
<evidence type="ECO:0000256" key="1">
    <source>
        <dbReference type="ARBA" id="ARBA00004571"/>
    </source>
</evidence>
<dbReference type="EMBL" id="LDJM01000018">
    <property type="protein sequence ID" value="KRG77345.1"/>
    <property type="molecule type" value="Genomic_DNA"/>
</dbReference>
<evidence type="ECO:0000256" key="3">
    <source>
        <dbReference type="ARBA" id="ARBA00022452"/>
    </source>
</evidence>
<feature type="compositionally biased region" description="Basic and acidic residues" evidence="10">
    <location>
        <begin position="230"/>
        <end position="248"/>
    </location>
</feature>
<dbReference type="Proteomes" id="UP000050956">
    <property type="component" value="Unassembled WGS sequence"/>
</dbReference>
<keyword evidence="11" id="KW-0732">Signal</keyword>
<evidence type="ECO:0000256" key="2">
    <source>
        <dbReference type="ARBA" id="ARBA00022448"/>
    </source>
</evidence>